<gene>
    <name evidence="4 6" type="primary">truD</name>
    <name evidence="6" type="ORF">GCM10008111_21840</name>
</gene>
<evidence type="ECO:0000256" key="3">
    <source>
        <dbReference type="ARBA" id="ARBA00023235"/>
    </source>
</evidence>
<evidence type="ECO:0000259" key="5">
    <source>
        <dbReference type="PROSITE" id="PS50984"/>
    </source>
</evidence>
<feature type="active site" description="Nucleophile" evidence="4">
    <location>
        <position position="96"/>
    </location>
</feature>
<dbReference type="InterPro" id="IPR042214">
    <property type="entry name" value="TruD_catalytic"/>
</dbReference>
<organism evidence="6 7">
    <name type="scientific">Alishewanella tabrizica</name>
    <dbReference type="NCBI Taxonomy" id="671278"/>
    <lineage>
        <taxon>Bacteria</taxon>
        <taxon>Pseudomonadati</taxon>
        <taxon>Pseudomonadota</taxon>
        <taxon>Gammaproteobacteria</taxon>
        <taxon>Alteromonadales</taxon>
        <taxon>Alteromonadaceae</taxon>
        <taxon>Alishewanella</taxon>
    </lineage>
</organism>
<dbReference type="InterPro" id="IPR050170">
    <property type="entry name" value="TruD_pseudoU_synthase"/>
</dbReference>
<dbReference type="Proteomes" id="UP000634667">
    <property type="component" value="Unassembled WGS sequence"/>
</dbReference>
<comment type="function">
    <text evidence="4">Responsible for synthesis of pseudouridine from uracil-13 in transfer RNAs.</text>
</comment>
<dbReference type="CDD" id="cd02575">
    <property type="entry name" value="PseudoU_synth_EcTruD"/>
    <property type="match status" value="1"/>
</dbReference>
<protein>
    <recommendedName>
        <fullName evidence="4">tRNA pseudouridine synthase D</fullName>
        <ecNumber evidence="4">5.4.99.27</ecNumber>
    </recommendedName>
    <alternativeName>
        <fullName evidence="4">tRNA pseudouridine(13) synthase</fullName>
    </alternativeName>
    <alternativeName>
        <fullName evidence="4">tRNA pseudouridylate synthase D</fullName>
    </alternativeName>
    <alternativeName>
        <fullName evidence="4">tRNA-uridine isomerase D</fullName>
    </alternativeName>
</protein>
<dbReference type="SUPFAM" id="SSF55120">
    <property type="entry name" value="Pseudouridine synthase"/>
    <property type="match status" value="1"/>
</dbReference>
<dbReference type="PROSITE" id="PS50984">
    <property type="entry name" value="TRUD"/>
    <property type="match status" value="1"/>
</dbReference>
<dbReference type="InterPro" id="IPR020119">
    <property type="entry name" value="PsdUridine_synth_TruD_CS"/>
</dbReference>
<dbReference type="HAMAP" id="MF_01082">
    <property type="entry name" value="TruD"/>
    <property type="match status" value="1"/>
</dbReference>
<dbReference type="PANTHER" id="PTHR47811:SF1">
    <property type="entry name" value="TRNA PSEUDOURIDINE SYNTHASE D"/>
    <property type="match status" value="1"/>
</dbReference>
<dbReference type="InterPro" id="IPR020103">
    <property type="entry name" value="PsdUridine_synth_cat_dom_sf"/>
</dbReference>
<evidence type="ECO:0000256" key="4">
    <source>
        <dbReference type="HAMAP-Rule" id="MF_01082"/>
    </source>
</evidence>
<keyword evidence="2 4" id="KW-0819">tRNA processing</keyword>
<keyword evidence="3 4" id="KW-0413">Isomerase</keyword>
<accession>A0ABQ2WPD4</accession>
<dbReference type="EMBL" id="BMYR01000008">
    <property type="protein sequence ID" value="GGW65385.1"/>
    <property type="molecule type" value="Genomic_DNA"/>
</dbReference>
<dbReference type="Gene3D" id="3.30.2340.10">
    <property type="entry name" value="TruD, insertion domain"/>
    <property type="match status" value="1"/>
</dbReference>
<evidence type="ECO:0000256" key="1">
    <source>
        <dbReference type="ARBA" id="ARBA00007953"/>
    </source>
</evidence>
<dbReference type="InterPro" id="IPR043165">
    <property type="entry name" value="TruD_insert_sf"/>
</dbReference>
<dbReference type="InterPro" id="IPR011760">
    <property type="entry name" value="PsdUridine_synth_TruD_insert"/>
</dbReference>
<comment type="caution">
    <text evidence="6">The sequence shown here is derived from an EMBL/GenBank/DDBJ whole genome shotgun (WGS) entry which is preliminary data.</text>
</comment>
<proteinExistence type="inferred from homology"/>
<dbReference type="Gene3D" id="3.30.2350.20">
    <property type="entry name" value="TruD, catalytic domain"/>
    <property type="match status" value="1"/>
</dbReference>
<comment type="catalytic activity">
    <reaction evidence="4">
        <text>uridine(13) in tRNA = pseudouridine(13) in tRNA</text>
        <dbReference type="Rhea" id="RHEA:42540"/>
        <dbReference type="Rhea" id="RHEA-COMP:10105"/>
        <dbReference type="Rhea" id="RHEA-COMP:10106"/>
        <dbReference type="ChEBI" id="CHEBI:65314"/>
        <dbReference type="ChEBI" id="CHEBI:65315"/>
        <dbReference type="EC" id="5.4.99.27"/>
    </reaction>
</comment>
<keyword evidence="7" id="KW-1185">Reference proteome</keyword>
<sequence>MDKTTMDTPFTAQSGNLLEHYPLAHLYGQPTIQARIRAVPADFQVVETLNFQPSGAGEHVLLHIEKTGQNTQFIARELARLTGLRVRDISFAGLKDRHAVTRQWFCFKWPIKAELRWQDWQIEGATVLHVVRHFRKLRLGALKQNQFTIRLSQVSDPQALLDRLALVQAGVPNYFGEQRFGIEGGNLHLAERLFAGESIADRKIRGLALSASRSFLFNQVLSARITQQYFTTLLAGDVVQLDGSGSIFAVHEVDELLSQRLQDTDLHITAPLVGEGNNMVSADAAAFEQAVIAAWSHWQTGLQALRVQAGRRSIRVLPQQLQAEIEDDSVILRFALPAGCFATSVLRELVSYRDSARELAQMES</sequence>
<feature type="domain" description="TRUD" evidence="5">
    <location>
        <begin position="170"/>
        <end position="317"/>
    </location>
</feature>
<dbReference type="EC" id="5.4.99.27" evidence="4"/>
<name>A0ABQ2WPD4_9ALTE</name>
<evidence type="ECO:0000256" key="2">
    <source>
        <dbReference type="ARBA" id="ARBA00022694"/>
    </source>
</evidence>
<evidence type="ECO:0000313" key="6">
    <source>
        <dbReference type="EMBL" id="GGW65385.1"/>
    </source>
</evidence>
<dbReference type="PROSITE" id="PS01268">
    <property type="entry name" value="UPF0024"/>
    <property type="match status" value="1"/>
</dbReference>
<dbReference type="NCBIfam" id="TIGR00094">
    <property type="entry name" value="tRNA_TruD_broad"/>
    <property type="match status" value="1"/>
</dbReference>
<dbReference type="RefSeq" id="WP_229797041.1">
    <property type="nucleotide sequence ID" value="NZ_BMYR01000008.1"/>
</dbReference>
<dbReference type="InterPro" id="IPR001656">
    <property type="entry name" value="PsdUridine_synth_TruD"/>
</dbReference>
<dbReference type="Pfam" id="PF01142">
    <property type="entry name" value="TruD"/>
    <property type="match status" value="2"/>
</dbReference>
<comment type="similarity">
    <text evidence="1 4">Belongs to the pseudouridine synthase TruD family.</text>
</comment>
<reference evidence="7" key="1">
    <citation type="journal article" date="2019" name="Int. J. Syst. Evol. Microbiol.">
        <title>The Global Catalogue of Microorganisms (GCM) 10K type strain sequencing project: providing services to taxonomists for standard genome sequencing and annotation.</title>
        <authorList>
            <consortium name="The Broad Institute Genomics Platform"/>
            <consortium name="The Broad Institute Genome Sequencing Center for Infectious Disease"/>
            <person name="Wu L."/>
            <person name="Ma J."/>
        </authorList>
    </citation>
    <scope>NUCLEOTIDE SEQUENCE [LARGE SCALE GENOMIC DNA]</scope>
    <source>
        <strain evidence="7">KCTC 23723</strain>
    </source>
</reference>
<evidence type="ECO:0000313" key="7">
    <source>
        <dbReference type="Proteomes" id="UP000634667"/>
    </source>
</evidence>
<dbReference type="PANTHER" id="PTHR47811">
    <property type="entry name" value="TRNA PSEUDOURIDINE SYNTHASE D"/>
    <property type="match status" value="1"/>
</dbReference>